<dbReference type="GO" id="GO:0008408">
    <property type="term" value="F:3'-5' exonuclease activity"/>
    <property type="evidence" value="ECO:0007669"/>
    <property type="project" value="InterPro"/>
</dbReference>
<gene>
    <name evidence="1" type="ORF">METZ01_LOCUS200237</name>
</gene>
<dbReference type="PANTHER" id="PTHR32294:SF5">
    <property type="entry name" value="DNA POLYMERASE III POLC-TYPE"/>
    <property type="match status" value="1"/>
</dbReference>
<proteinExistence type="predicted"/>
<dbReference type="GO" id="GO:0006260">
    <property type="term" value="P:DNA replication"/>
    <property type="evidence" value="ECO:0007669"/>
    <property type="project" value="InterPro"/>
</dbReference>
<dbReference type="CDD" id="cd04485">
    <property type="entry name" value="DnaE_OBF"/>
    <property type="match status" value="1"/>
</dbReference>
<organism evidence="1">
    <name type="scientific">marine metagenome</name>
    <dbReference type="NCBI Taxonomy" id="408172"/>
    <lineage>
        <taxon>unclassified sequences</taxon>
        <taxon>metagenomes</taxon>
        <taxon>ecological metagenomes</taxon>
    </lineage>
</organism>
<reference evidence="1" key="1">
    <citation type="submission" date="2018-05" db="EMBL/GenBank/DDBJ databases">
        <authorList>
            <person name="Lanie J.A."/>
            <person name="Ng W.-L."/>
            <person name="Kazmierczak K.M."/>
            <person name="Andrzejewski T.M."/>
            <person name="Davidsen T.M."/>
            <person name="Wayne K.J."/>
            <person name="Tettelin H."/>
            <person name="Glass J.I."/>
            <person name="Rusch D."/>
            <person name="Podicherti R."/>
            <person name="Tsui H.-C.T."/>
            <person name="Winkler M.E."/>
        </authorList>
    </citation>
    <scope>NUCLEOTIDE SEQUENCE</scope>
</reference>
<dbReference type="PANTHER" id="PTHR32294">
    <property type="entry name" value="DNA POLYMERASE III SUBUNIT ALPHA"/>
    <property type="match status" value="1"/>
</dbReference>
<accession>A0A382EBQ4</accession>
<dbReference type="EMBL" id="UINC01043399">
    <property type="protein sequence ID" value="SVB47383.1"/>
    <property type="molecule type" value="Genomic_DNA"/>
</dbReference>
<sequence length="227" mass="26735">SSLFSDESHKVSYLMNEKNSSNWTIDETLSNEFGSIGFYMSQHPLKEYEDVLAQHKVKTFKEFETTNENECLLAGTIMSIKEKKTSKGNSFAIVKFSDLSKVFELFLFLEILEKNRKILVEGKSFLLTVIKDKENQENRFRRISVRKIINLEEITNINYSNVLIELDAVDNLNALYESIKQKGDSKIKISINKEDKNYLFELKDKRKFDYKTLKFLNREHYIKKIRV</sequence>
<feature type="non-terminal residue" evidence="1">
    <location>
        <position position="1"/>
    </location>
</feature>
<evidence type="ECO:0008006" key="2">
    <source>
        <dbReference type="Google" id="ProtNLM"/>
    </source>
</evidence>
<dbReference type="InterPro" id="IPR004805">
    <property type="entry name" value="DnaE2/DnaE/PolC"/>
</dbReference>
<evidence type="ECO:0000313" key="1">
    <source>
        <dbReference type="EMBL" id="SVB47383.1"/>
    </source>
</evidence>
<protein>
    <recommendedName>
        <fullName evidence="2">OB domain-containing protein</fullName>
    </recommendedName>
</protein>
<name>A0A382EBQ4_9ZZZZ</name>
<dbReference type="AlphaFoldDB" id="A0A382EBQ4"/>